<dbReference type="RefSeq" id="WP_056995519.1">
    <property type="nucleotide sequence ID" value="NZ_AZGC01000026.1"/>
</dbReference>
<keyword evidence="1" id="KW-0812">Transmembrane</keyword>
<accession>A0A0R1UYN7</accession>
<reference evidence="3 4" key="1">
    <citation type="journal article" date="2015" name="Genome Announc.">
        <title>Expanding the biotechnology potential of lactobacilli through comparative genomics of 213 strains and associated genera.</title>
        <authorList>
            <person name="Sun Z."/>
            <person name="Harris H.M."/>
            <person name="McCann A."/>
            <person name="Guo C."/>
            <person name="Argimon S."/>
            <person name="Zhang W."/>
            <person name="Yang X."/>
            <person name="Jeffery I.B."/>
            <person name="Cooney J.C."/>
            <person name="Kagawa T.F."/>
            <person name="Liu W."/>
            <person name="Song Y."/>
            <person name="Salvetti E."/>
            <person name="Wrobel A."/>
            <person name="Rasinkangas P."/>
            <person name="Parkhill J."/>
            <person name="Rea M.C."/>
            <person name="O'Sullivan O."/>
            <person name="Ritari J."/>
            <person name="Douillard F.P."/>
            <person name="Paul Ross R."/>
            <person name="Yang R."/>
            <person name="Briner A.E."/>
            <person name="Felis G.E."/>
            <person name="de Vos W.M."/>
            <person name="Barrangou R."/>
            <person name="Klaenhammer T.R."/>
            <person name="Caufield P.W."/>
            <person name="Cui Y."/>
            <person name="Zhang H."/>
            <person name="O'Toole P.W."/>
        </authorList>
    </citation>
    <scope>NUCLEOTIDE SEQUENCE [LARGE SCALE GENOMIC DNA]</scope>
    <source>
        <strain evidence="3 4">DSM 18793</strain>
    </source>
</reference>
<dbReference type="AlphaFoldDB" id="A0A0R1UYN7"/>
<dbReference type="CDD" id="cd03402">
    <property type="entry name" value="SPFH_like_u2"/>
    <property type="match status" value="1"/>
</dbReference>
<dbReference type="InterPro" id="IPR001107">
    <property type="entry name" value="Band_7"/>
</dbReference>
<dbReference type="STRING" id="417373.GCA_001570685_00181"/>
<dbReference type="SUPFAM" id="SSF117892">
    <property type="entry name" value="Band 7/SPFH domain"/>
    <property type="match status" value="1"/>
</dbReference>
<feature type="domain" description="Band 7" evidence="2">
    <location>
        <begin position="49"/>
        <end position="214"/>
    </location>
</feature>
<comment type="caution">
    <text evidence="3">The sequence shown here is derived from an EMBL/GenBank/DDBJ whole genome shotgun (WGS) entry which is preliminary data.</text>
</comment>
<dbReference type="SMART" id="SM00244">
    <property type="entry name" value="PHB"/>
    <property type="match status" value="1"/>
</dbReference>
<evidence type="ECO:0000259" key="2">
    <source>
        <dbReference type="SMART" id="SM00244"/>
    </source>
</evidence>
<dbReference type="PANTHER" id="PTHR43446">
    <property type="entry name" value="MEMBRANE PROTEIN-RELATED"/>
    <property type="match status" value="1"/>
</dbReference>
<protein>
    <submittedName>
        <fullName evidence="3">SPFH domain Band 7 family protein</fullName>
    </submittedName>
</protein>
<sequence>MNEQRVAHINGYLGLLITLCLLAGATWLGLHDHYVVTTTLVVIAAILLSSLTIVNPNEGKVVTFFGSYLGTIRDSGLFMTVPFTYKQTISLRVRNFNSQILKVNDSQGNPVEIAAVIVFNVIDTAQALFSVDDYEAFVEIQSEAAIRHVASEYPYDTLDDDDQLTLRGNPTEVSARLAQEVQERLQVAGVKIIETRLTHLAYATEIASAMLQKQQSAAILAARKTIVDGAVSITNDALNRLASDTGLTLTEQQKIDVINNIMVAIISDRGAQPVLKVGK</sequence>
<name>A0A0R1UYN7_9LACO</name>
<dbReference type="InterPro" id="IPR036013">
    <property type="entry name" value="Band_7/SPFH_dom_sf"/>
</dbReference>
<evidence type="ECO:0000256" key="1">
    <source>
        <dbReference type="SAM" id="Phobius"/>
    </source>
</evidence>
<dbReference type="Pfam" id="PF01145">
    <property type="entry name" value="Band_7"/>
    <property type="match status" value="1"/>
</dbReference>
<evidence type="ECO:0000313" key="3">
    <source>
        <dbReference type="EMBL" id="KRL95019.1"/>
    </source>
</evidence>
<dbReference type="EMBL" id="AZGC01000026">
    <property type="protein sequence ID" value="KRL95019.1"/>
    <property type="molecule type" value="Genomic_DNA"/>
</dbReference>
<feature type="transmembrane region" description="Helical" evidence="1">
    <location>
        <begin position="12"/>
        <end position="28"/>
    </location>
</feature>
<keyword evidence="1" id="KW-0472">Membrane</keyword>
<dbReference type="PANTHER" id="PTHR43446:SF1">
    <property type="entry name" value="BAND 7 DOMAIN-CONTAINING PROTEIN"/>
    <property type="match status" value="1"/>
</dbReference>
<feature type="transmembrane region" description="Helical" evidence="1">
    <location>
        <begin position="34"/>
        <end position="54"/>
    </location>
</feature>
<proteinExistence type="predicted"/>
<dbReference type="Gene3D" id="3.30.479.30">
    <property type="entry name" value="Band 7 domain"/>
    <property type="match status" value="1"/>
</dbReference>
<organism evidence="3 4">
    <name type="scientific">Limosilactobacillus equigenerosi DSM 18793 = JCM 14505</name>
    <dbReference type="NCBI Taxonomy" id="1423742"/>
    <lineage>
        <taxon>Bacteria</taxon>
        <taxon>Bacillati</taxon>
        <taxon>Bacillota</taxon>
        <taxon>Bacilli</taxon>
        <taxon>Lactobacillales</taxon>
        <taxon>Lactobacillaceae</taxon>
        <taxon>Limosilactobacillus</taxon>
    </lineage>
</organism>
<keyword evidence="1" id="KW-1133">Transmembrane helix</keyword>
<keyword evidence="4" id="KW-1185">Reference proteome</keyword>
<dbReference type="OrthoDB" id="9813479at2"/>
<evidence type="ECO:0000313" key="4">
    <source>
        <dbReference type="Proteomes" id="UP000051084"/>
    </source>
</evidence>
<dbReference type="PATRIC" id="fig|1423742.4.peg.1108"/>
<dbReference type="Proteomes" id="UP000051084">
    <property type="component" value="Unassembled WGS sequence"/>
</dbReference>
<gene>
    <name evidence="3" type="ORF">FC21_GL001066</name>
</gene>